<organism evidence="2 3">
    <name type="scientific">Brachyspira intermedia (strain ATCC 51140 / PWS/A)</name>
    <name type="common">Serpulina intermedia</name>
    <dbReference type="NCBI Taxonomy" id="1045858"/>
    <lineage>
        <taxon>Bacteria</taxon>
        <taxon>Pseudomonadati</taxon>
        <taxon>Spirochaetota</taxon>
        <taxon>Spirochaetia</taxon>
        <taxon>Brachyspirales</taxon>
        <taxon>Brachyspiraceae</taxon>
        <taxon>Brachyspira</taxon>
    </lineage>
</organism>
<evidence type="ECO:0000313" key="2">
    <source>
        <dbReference type="EMBL" id="AEM21468.1"/>
    </source>
</evidence>
<accession>G0EL90</accession>
<dbReference type="GO" id="GO:0016758">
    <property type="term" value="F:hexosyltransferase activity"/>
    <property type="evidence" value="ECO:0007669"/>
    <property type="project" value="UniProtKB-ARBA"/>
</dbReference>
<dbReference type="AlphaFoldDB" id="G0EL90"/>
<evidence type="ECO:0000259" key="1">
    <source>
        <dbReference type="Pfam" id="PF00535"/>
    </source>
</evidence>
<dbReference type="EMBL" id="CP002874">
    <property type="protein sequence ID" value="AEM21468.1"/>
    <property type="molecule type" value="Genomic_DNA"/>
</dbReference>
<gene>
    <name evidence="2" type="ordered locus">Bint_0843</name>
</gene>
<dbReference type="InterPro" id="IPR029044">
    <property type="entry name" value="Nucleotide-diphossugar_trans"/>
</dbReference>
<keyword evidence="2" id="KW-0808">Transferase</keyword>
<dbReference type="KEGG" id="bip:Bint_0843"/>
<dbReference type="PANTHER" id="PTHR22916:SF3">
    <property type="entry name" value="UDP-GLCNAC:BETAGAL BETA-1,3-N-ACETYLGLUCOSAMINYLTRANSFERASE-LIKE PROTEIN 1"/>
    <property type="match status" value="1"/>
</dbReference>
<protein>
    <submittedName>
        <fullName evidence="2">Putative glycosyl transferase family 2 protein</fullName>
    </submittedName>
</protein>
<dbReference type="InterPro" id="IPR001173">
    <property type="entry name" value="Glyco_trans_2-like"/>
</dbReference>
<dbReference type="Pfam" id="PF00535">
    <property type="entry name" value="Glycos_transf_2"/>
    <property type="match status" value="1"/>
</dbReference>
<dbReference type="Proteomes" id="UP000008522">
    <property type="component" value="Chromosome"/>
</dbReference>
<name>G0EL90_BRAIP</name>
<feature type="domain" description="Glycosyltransferase 2-like" evidence="1">
    <location>
        <begin position="8"/>
        <end position="145"/>
    </location>
</feature>
<keyword evidence="3" id="KW-1185">Reference proteome</keyword>
<dbReference type="CDD" id="cd00761">
    <property type="entry name" value="Glyco_tranf_GTA_type"/>
    <property type="match status" value="1"/>
</dbReference>
<proteinExistence type="predicted"/>
<dbReference type="eggNOG" id="COG1216">
    <property type="taxonomic scope" value="Bacteria"/>
</dbReference>
<sequence length="337" mass="40147">MDIENMISIIIPVYNVSKYLRACLDSVINQTYKDLEIICINDGSTDDSLDILREYANKDNRIVIIDKKNAGVSAARNDGIDKAKGEYLFCIDSDDYIDNNFIEVFYNNAKKNNSDLVVLSSFWKLDKRVNKDYHSALPTCSMFIKNSILDNYKYLRYPLNVQPGEDGIFSHELLMYTNNVSFEYSVNYHYVKRPGQDSQRAVKEPKILLEAIPKWFELLDDFYTKYNFWDRKSLSFAKYIEGEAFLAFRTKNFIPDDERKIFDIIKNTLNKVLKNIDKEDYNKYFSKEFIIFIESNTIKEYYSKIKYKYNYIRFTLFGKDVSIRYRENRYKYYKNDK</sequence>
<dbReference type="HOGENOM" id="CLU_025996_25_0_12"/>
<dbReference type="Gene3D" id="3.90.550.10">
    <property type="entry name" value="Spore Coat Polysaccharide Biosynthesis Protein SpsA, Chain A"/>
    <property type="match status" value="1"/>
</dbReference>
<dbReference type="PATRIC" id="fig|1045858.4.peg.843"/>
<reference evidence="2 3" key="1">
    <citation type="journal article" date="2011" name="BMC Genomics">
        <title>Complete genome sequence of Brachyspira intermedia reveals unique genomic features in Brachyspira species and phage-mediated horizontal gene transfer.</title>
        <authorList>
            <person name="Hafstrom T."/>
            <person name="Jansson D.S."/>
            <person name="Segerman B."/>
        </authorList>
    </citation>
    <scope>NUCLEOTIDE SEQUENCE [LARGE SCALE GENOMIC DNA]</scope>
    <source>
        <strain evidence="3">ATCC 51140 / PWS/A</strain>
    </source>
</reference>
<dbReference type="SUPFAM" id="SSF53448">
    <property type="entry name" value="Nucleotide-diphospho-sugar transferases"/>
    <property type="match status" value="1"/>
</dbReference>
<dbReference type="PANTHER" id="PTHR22916">
    <property type="entry name" value="GLYCOSYLTRANSFERASE"/>
    <property type="match status" value="1"/>
</dbReference>
<evidence type="ECO:0000313" key="3">
    <source>
        <dbReference type="Proteomes" id="UP000008522"/>
    </source>
</evidence>